<reference evidence="1" key="1">
    <citation type="submission" date="2020-05" db="EMBL/GenBank/DDBJ databases">
        <authorList>
            <person name="Chiriac C."/>
            <person name="Salcher M."/>
            <person name="Ghai R."/>
            <person name="Kavagutti S V."/>
        </authorList>
    </citation>
    <scope>NUCLEOTIDE SEQUENCE</scope>
</reference>
<sequence>MALQLGEAIKRLGVRPLDRILTRIVATHAVLLLRRWVDDPDLTDEWANIAIEARLPSGAMRRLPRPTHPLCGCRWPDAGRAA</sequence>
<gene>
    <name evidence="1" type="ORF">UFOPK3402_01012</name>
</gene>
<organism evidence="1">
    <name type="scientific">freshwater metagenome</name>
    <dbReference type="NCBI Taxonomy" id="449393"/>
    <lineage>
        <taxon>unclassified sequences</taxon>
        <taxon>metagenomes</taxon>
        <taxon>ecological metagenomes</taxon>
    </lineage>
</organism>
<dbReference type="EMBL" id="CAFBLS010000114">
    <property type="protein sequence ID" value="CAB4877027.1"/>
    <property type="molecule type" value="Genomic_DNA"/>
</dbReference>
<proteinExistence type="predicted"/>
<name>A0A6J7E1V3_9ZZZZ</name>
<evidence type="ECO:0000313" key="1">
    <source>
        <dbReference type="EMBL" id="CAB4877027.1"/>
    </source>
</evidence>
<accession>A0A6J7E1V3</accession>
<protein>
    <submittedName>
        <fullName evidence="1">Unannotated protein</fullName>
    </submittedName>
</protein>
<dbReference type="AlphaFoldDB" id="A0A6J7E1V3"/>